<dbReference type="EMBL" id="GG662853">
    <property type="protein sequence ID" value="EAR87422.2"/>
    <property type="molecule type" value="Genomic_DNA"/>
</dbReference>
<dbReference type="AlphaFoldDB" id="I7M6X2"/>
<dbReference type="GO" id="GO:0005507">
    <property type="term" value="F:copper ion binding"/>
    <property type="evidence" value="ECO:0007669"/>
    <property type="project" value="InterPro"/>
</dbReference>
<accession>I7M6X2</accession>
<keyword evidence="3" id="KW-1185">Reference proteome</keyword>
<dbReference type="InterPro" id="IPR024134">
    <property type="entry name" value="SOD_Cu/Zn_/chaperone"/>
</dbReference>
<organism evidence="2 3">
    <name type="scientific">Tetrahymena thermophila (strain SB210)</name>
    <dbReference type="NCBI Taxonomy" id="312017"/>
    <lineage>
        <taxon>Eukaryota</taxon>
        <taxon>Sar</taxon>
        <taxon>Alveolata</taxon>
        <taxon>Ciliophora</taxon>
        <taxon>Intramacronucleata</taxon>
        <taxon>Oligohymenophorea</taxon>
        <taxon>Hymenostomatida</taxon>
        <taxon>Tetrahymenina</taxon>
        <taxon>Tetrahymenidae</taxon>
        <taxon>Tetrahymena</taxon>
    </lineage>
</organism>
<dbReference type="InterPro" id="IPR036423">
    <property type="entry name" value="SOD-like_Cu/Zn_dom_sf"/>
</dbReference>
<dbReference type="PROSITE" id="PS00087">
    <property type="entry name" value="SOD_CU_ZN_1"/>
    <property type="match status" value="1"/>
</dbReference>
<dbReference type="OrthoDB" id="427596at2759"/>
<dbReference type="SUPFAM" id="SSF49329">
    <property type="entry name" value="Cu,Zn superoxide dismutase-like"/>
    <property type="match status" value="1"/>
</dbReference>
<gene>
    <name evidence="2" type="ORF">TTHERM_00059350</name>
</gene>
<dbReference type="PRINTS" id="PR00068">
    <property type="entry name" value="CUZNDISMTASE"/>
</dbReference>
<dbReference type="PANTHER" id="PTHR10003">
    <property type="entry name" value="SUPEROXIDE DISMUTASE CU-ZN -RELATED"/>
    <property type="match status" value="1"/>
</dbReference>
<dbReference type="InParanoid" id="I7M6X2"/>
<dbReference type="InterPro" id="IPR018152">
    <property type="entry name" value="SOD_Cu/Zn_BS"/>
</dbReference>
<dbReference type="GeneID" id="7841888"/>
<dbReference type="CDD" id="cd00305">
    <property type="entry name" value="Cu-Zn_Superoxide_Dismutase"/>
    <property type="match status" value="1"/>
</dbReference>
<dbReference type="STRING" id="312017.I7M6X2"/>
<dbReference type="Proteomes" id="UP000009168">
    <property type="component" value="Unassembled WGS sequence"/>
</dbReference>
<evidence type="ECO:0000259" key="1">
    <source>
        <dbReference type="Pfam" id="PF00080"/>
    </source>
</evidence>
<dbReference type="Pfam" id="PF00080">
    <property type="entry name" value="Sod_Cu"/>
    <property type="match status" value="1"/>
</dbReference>
<dbReference type="eggNOG" id="KOG0441">
    <property type="taxonomic scope" value="Eukaryota"/>
</dbReference>
<dbReference type="Gene3D" id="2.60.40.200">
    <property type="entry name" value="Superoxide dismutase, copper/zinc binding domain"/>
    <property type="match status" value="1"/>
</dbReference>
<feature type="domain" description="Superoxide dismutase copper/zinc binding" evidence="1">
    <location>
        <begin position="108"/>
        <end position="244"/>
    </location>
</feature>
<proteinExistence type="predicted"/>
<sequence>MLTLLSKFIQTKSDIYLEQIFNFLVTKFYIKISQKILLKIARQIQTNKQTNLSKKHILKSRMLVKSVLLGAAGTALFSYSNQKTYKAEKNAGERIAIAILYPAPGYDVTGAVTFYQKDLHSKTQITARLKNLNPNGLFGFHIHEFGDLTNGTESVGPHYNPFNKKHGSPREDESHMGDLGNIKADDLGYGYYTSENNKVTLFGEYSVVGRSVLVNKNEDDLGRGNHPDSHTNGHSGPRIAAGIIGLAYELKNLPARF</sequence>
<name>I7M6X2_TETTS</name>
<dbReference type="InterPro" id="IPR001424">
    <property type="entry name" value="SOD_Cu_Zn_dom"/>
</dbReference>
<dbReference type="KEGG" id="tet:TTHERM_00059350"/>
<evidence type="ECO:0000313" key="2">
    <source>
        <dbReference type="EMBL" id="EAR87422.2"/>
    </source>
</evidence>
<reference evidence="3" key="1">
    <citation type="journal article" date="2006" name="PLoS Biol.">
        <title>Macronuclear genome sequence of the ciliate Tetrahymena thermophila, a model eukaryote.</title>
        <authorList>
            <person name="Eisen J.A."/>
            <person name="Coyne R.S."/>
            <person name="Wu M."/>
            <person name="Wu D."/>
            <person name="Thiagarajan M."/>
            <person name="Wortman J.R."/>
            <person name="Badger J.H."/>
            <person name="Ren Q."/>
            <person name="Amedeo P."/>
            <person name="Jones K.M."/>
            <person name="Tallon L.J."/>
            <person name="Delcher A.L."/>
            <person name="Salzberg S.L."/>
            <person name="Silva J.C."/>
            <person name="Haas B.J."/>
            <person name="Majoros W.H."/>
            <person name="Farzad M."/>
            <person name="Carlton J.M."/>
            <person name="Smith R.K. Jr."/>
            <person name="Garg J."/>
            <person name="Pearlman R.E."/>
            <person name="Karrer K.M."/>
            <person name="Sun L."/>
            <person name="Manning G."/>
            <person name="Elde N.C."/>
            <person name="Turkewitz A.P."/>
            <person name="Asai D.J."/>
            <person name="Wilkes D.E."/>
            <person name="Wang Y."/>
            <person name="Cai H."/>
            <person name="Collins K."/>
            <person name="Stewart B.A."/>
            <person name="Lee S.R."/>
            <person name="Wilamowska K."/>
            <person name="Weinberg Z."/>
            <person name="Ruzzo W.L."/>
            <person name="Wloga D."/>
            <person name="Gaertig J."/>
            <person name="Frankel J."/>
            <person name="Tsao C.-C."/>
            <person name="Gorovsky M.A."/>
            <person name="Keeling P.J."/>
            <person name="Waller R.F."/>
            <person name="Patron N.J."/>
            <person name="Cherry J.M."/>
            <person name="Stover N.A."/>
            <person name="Krieger C.J."/>
            <person name="del Toro C."/>
            <person name="Ryder H.F."/>
            <person name="Williamson S.C."/>
            <person name="Barbeau R.A."/>
            <person name="Hamilton E.P."/>
            <person name="Orias E."/>
        </authorList>
    </citation>
    <scope>NUCLEOTIDE SEQUENCE [LARGE SCALE GENOMIC DNA]</scope>
    <source>
        <strain evidence="3">SB210</strain>
    </source>
</reference>
<dbReference type="GO" id="GO:0006801">
    <property type="term" value="P:superoxide metabolic process"/>
    <property type="evidence" value="ECO:0007669"/>
    <property type="project" value="InterPro"/>
</dbReference>
<evidence type="ECO:0000313" key="3">
    <source>
        <dbReference type="Proteomes" id="UP000009168"/>
    </source>
</evidence>
<protein>
    <submittedName>
        <fullName evidence="2">Superoxide dismutase [Cu-Zn] protein</fullName>
    </submittedName>
</protein>
<dbReference type="RefSeq" id="XP_001007667.2">
    <property type="nucleotide sequence ID" value="XM_001007667.2"/>
</dbReference>